<dbReference type="AlphaFoldDB" id="M1LV31"/>
<dbReference type="KEGG" id="kde:CDSE_0006"/>
<dbReference type="PATRIC" id="fig|1208919.3.peg.575"/>
<sequence length="214" mass="24859">MSLISMCSNLGIITKMVFLYQFIISIISIKIIIKHTKNIKNNHMLDDNFKKQFWSGANLINLQKKNQNNRNVKAPLAKIFEAGMIEFTKTNLSNNNAPKNSERAMKSMVDNEIKVLNKLPRILYLLISSSYYVGMLGVLYKSLGIAIPYMTSVTIDVFIDNILESILLIIITIIFTFPFEIAYKHINDMIYDYLREFNIFIKEFINILERQKNN</sequence>
<reference evidence="2 3" key="1">
    <citation type="journal article" date="2013" name="Genome Biol. Evol.">
        <title>Genome evolution and phylogenomic analysis of candidatus kinetoplastibacterium, the betaproteobacterial endosymbionts of strigomonas and angomonas.</title>
        <authorList>
            <person name="Alves J.M."/>
            <person name="Serrano M.G."/>
            <person name="Maia da Silva F."/>
            <person name="Voegtly L.J."/>
            <person name="Matveyev A.V."/>
            <person name="Teixeira M.M."/>
            <person name="Camargo E.P."/>
            <person name="Buck G.A."/>
        </authorList>
    </citation>
    <scope>NUCLEOTIDE SEQUENCE [LARGE SCALE GENOMIC DNA]</scope>
    <source>
        <strain evidence="2 3">TCC079E</strain>
    </source>
</reference>
<organism evidence="2 3">
    <name type="scientific">Candidatus Kinetoplastidibacterium desouzai TCC079E</name>
    <dbReference type="NCBI Taxonomy" id="1208919"/>
    <lineage>
        <taxon>Bacteria</taxon>
        <taxon>Pseudomonadati</taxon>
        <taxon>Pseudomonadota</taxon>
        <taxon>Betaproteobacteria</taxon>
        <taxon>Candidatus Kinetoplastidibacterium</taxon>
    </lineage>
</organism>
<evidence type="ECO:0000256" key="1">
    <source>
        <dbReference type="SAM" id="Phobius"/>
    </source>
</evidence>
<evidence type="ECO:0000313" key="2">
    <source>
        <dbReference type="EMBL" id="AGF47134.1"/>
    </source>
</evidence>
<keyword evidence="3" id="KW-1185">Reference proteome</keyword>
<feature type="transmembrane region" description="Helical" evidence="1">
    <location>
        <begin position="122"/>
        <end position="142"/>
    </location>
</feature>
<keyword evidence="1" id="KW-1133">Transmembrane helix</keyword>
<dbReference type="eggNOG" id="COG0811">
    <property type="taxonomic scope" value="Bacteria"/>
</dbReference>
<proteinExistence type="predicted"/>
<gene>
    <name evidence="2" type="ORF">CDSE_0006</name>
</gene>
<dbReference type="EMBL" id="CP003803">
    <property type="protein sequence ID" value="AGF47134.1"/>
    <property type="molecule type" value="Genomic_DNA"/>
</dbReference>
<feature type="transmembrane region" description="Helical" evidence="1">
    <location>
        <begin position="12"/>
        <end position="33"/>
    </location>
</feature>
<keyword evidence="1" id="KW-0472">Membrane</keyword>
<feature type="transmembrane region" description="Helical" evidence="1">
    <location>
        <begin position="162"/>
        <end position="183"/>
    </location>
</feature>
<dbReference type="HOGENOM" id="CLU_1265022_0_0_4"/>
<protein>
    <submittedName>
        <fullName evidence="2">Biopolymer transport protein</fullName>
    </submittedName>
</protein>
<evidence type="ECO:0000313" key="3">
    <source>
        <dbReference type="Proteomes" id="UP000011547"/>
    </source>
</evidence>
<keyword evidence="1" id="KW-0812">Transmembrane</keyword>
<dbReference type="Proteomes" id="UP000011547">
    <property type="component" value="Chromosome"/>
</dbReference>
<accession>M1LV31</accession>
<name>M1LV31_9PROT</name>
<dbReference type="STRING" id="1208919.CDSE_0006"/>